<sequence>MALQSSSEITQSHNITIRGKKDMDKYPAKAHAHRIAEELQVHDGLIVLSATKSSDLPNSDMPAPFRQDRYFYYLTGCNEPNCHVVYDIKNDKLTLWLPPVDKDWRHVVFYGNGSTTEEAQEKYDIDEAQYLQDFNGPVASDLEKFGEEPVDSIDRSGMRDIWTTLKSLGLCCHYGSGQGHADQKQTCLFSFHAEFLLSGPRHWQKYDKLSLIGASSTLKQAIDTCRVIKDQYEIERIRRANEITAEAHTSVLRGMHTFDNEAQVDAAYMQVCIARRAKAQAYDPIVGSGPNATVLHYSENLANFGEGQTIVLDAGCEVECYASDVTRTIPINRRNAGTWPSKEAEDIYLLVEKIQESCIRQMLPGNKFLNTTWHAHEMVIEGLRRLGILKGDLQEIFHAGVSTAFLPHGLGHHVGLEVHDVSPVPHPPLVSAEEEHIQRFRKSYAEYKPYAASHVQRLSKAEHFSLHSWGHGTVESVDAPVLEPGMVVTVEPGIYFNAFVLERFLKDPQKSKFVDRKVLQRYIPVGGVRIEDDILITKHGYENLTTAPKGEAMLKVIQEASKVRQLEASQF</sequence>
<dbReference type="Gene3D" id="3.90.230.10">
    <property type="entry name" value="Creatinase/methionine aminopeptidase superfamily"/>
    <property type="match status" value="1"/>
</dbReference>
<dbReference type="InterPro" id="IPR029149">
    <property type="entry name" value="Creatin/AminoP/Spt16_N"/>
</dbReference>
<keyword evidence="6 16" id="KW-0031">Aminopeptidase</keyword>
<name>A0AAI8YTQ5_9PEZI</name>
<dbReference type="PANTHER" id="PTHR43226">
    <property type="entry name" value="XAA-PRO AMINOPEPTIDASE 3"/>
    <property type="match status" value="1"/>
</dbReference>
<keyword evidence="8 14" id="KW-0479">Metal-binding</keyword>
<evidence type="ECO:0000256" key="10">
    <source>
        <dbReference type="ARBA" id="ARBA00023049"/>
    </source>
</evidence>
<evidence type="ECO:0000313" key="16">
    <source>
        <dbReference type="EMBL" id="CAK3861606.1"/>
    </source>
</evidence>
<keyword evidence="9" id="KW-0378">Hydrolase</keyword>
<dbReference type="PANTHER" id="PTHR43226:SF3">
    <property type="entry name" value="XAA-PRO AMINOPEPTIDASE AN0832-RELATED"/>
    <property type="match status" value="1"/>
</dbReference>
<keyword evidence="7" id="KW-0645">Protease</keyword>
<evidence type="ECO:0000256" key="9">
    <source>
        <dbReference type="ARBA" id="ARBA00022801"/>
    </source>
</evidence>
<dbReference type="GO" id="GO:0070006">
    <property type="term" value="F:metalloaminopeptidase activity"/>
    <property type="evidence" value="ECO:0007669"/>
    <property type="project" value="InterPro"/>
</dbReference>
<dbReference type="Proteomes" id="UP001296104">
    <property type="component" value="Unassembled WGS sequence"/>
</dbReference>
<evidence type="ECO:0000313" key="17">
    <source>
        <dbReference type="Proteomes" id="UP001296104"/>
    </source>
</evidence>
<dbReference type="SUPFAM" id="SSF55920">
    <property type="entry name" value="Creatinase/aminopeptidase"/>
    <property type="match status" value="1"/>
</dbReference>
<dbReference type="SUPFAM" id="SSF53092">
    <property type="entry name" value="Creatinase/prolidase N-terminal domain"/>
    <property type="match status" value="1"/>
</dbReference>
<dbReference type="SMART" id="SM01011">
    <property type="entry name" value="AMP_N"/>
    <property type="match status" value="1"/>
</dbReference>
<gene>
    <name evidence="16" type="ORF">LECACI_7A001829</name>
</gene>
<feature type="domain" description="Aminopeptidase P N-terminal" evidence="15">
    <location>
        <begin position="26"/>
        <end position="160"/>
    </location>
</feature>
<reference evidence="16" key="1">
    <citation type="submission" date="2023-11" db="EMBL/GenBank/DDBJ databases">
        <authorList>
            <person name="Alioto T."/>
            <person name="Alioto T."/>
            <person name="Gomez Garrido J."/>
        </authorList>
    </citation>
    <scope>NUCLEOTIDE SEQUENCE</scope>
</reference>
<comment type="function">
    <text evidence="3">Catalyzes the removal of a penultimate prolyl residue from the N-termini of peptides.</text>
</comment>
<dbReference type="EC" id="3.4.11.9" evidence="5"/>
<comment type="caution">
    <text evidence="16">The sequence shown here is derived from an EMBL/GenBank/DDBJ whole genome shotgun (WGS) entry which is preliminary data.</text>
</comment>
<dbReference type="EMBL" id="CAVMBE010000007">
    <property type="protein sequence ID" value="CAK3861606.1"/>
    <property type="molecule type" value="Genomic_DNA"/>
</dbReference>
<dbReference type="AlphaFoldDB" id="A0AAI8YTQ5"/>
<accession>A0AAI8YTQ5</accession>
<evidence type="ECO:0000256" key="2">
    <source>
        <dbReference type="ARBA" id="ARBA00001936"/>
    </source>
</evidence>
<dbReference type="Gene3D" id="3.40.350.10">
    <property type="entry name" value="Creatinase/prolidase N-terminal domain"/>
    <property type="match status" value="1"/>
</dbReference>
<protein>
    <recommendedName>
        <fullName evidence="5">Xaa-Pro aminopeptidase</fullName>
        <ecNumber evidence="5">3.4.11.9</ecNumber>
    </recommendedName>
    <alternativeName>
        <fullName evidence="12">Aminoacylproline aminopeptidase</fullName>
    </alternativeName>
    <alternativeName>
        <fullName evidence="13">Prolidase</fullName>
    </alternativeName>
</protein>
<dbReference type="Pfam" id="PF05195">
    <property type="entry name" value="AMP_N"/>
    <property type="match status" value="1"/>
</dbReference>
<evidence type="ECO:0000256" key="8">
    <source>
        <dbReference type="ARBA" id="ARBA00022723"/>
    </source>
</evidence>
<proteinExistence type="inferred from homology"/>
<evidence type="ECO:0000256" key="7">
    <source>
        <dbReference type="ARBA" id="ARBA00022670"/>
    </source>
</evidence>
<dbReference type="InterPro" id="IPR036005">
    <property type="entry name" value="Creatinase/aminopeptidase-like"/>
</dbReference>
<evidence type="ECO:0000256" key="11">
    <source>
        <dbReference type="ARBA" id="ARBA00023211"/>
    </source>
</evidence>
<dbReference type="InterPro" id="IPR052433">
    <property type="entry name" value="X-Pro_dipept-like"/>
</dbReference>
<comment type="cofactor">
    <cofactor evidence="2">
        <name>Mn(2+)</name>
        <dbReference type="ChEBI" id="CHEBI:29035"/>
    </cofactor>
</comment>
<comment type="similarity">
    <text evidence="4 14">Belongs to the peptidase M24B family.</text>
</comment>
<keyword evidence="10" id="KW-0482">Metalloprotease</keyword>
<keyword evidence="11" id="KW-0464">Manganese</keyword>
<evidence type="ECO:0000256" key="13">
    <source>
        <dbReference type="ARBA" id="ARBA00032413"/>
    </source>
</evidence>
<evidence type="ECO:0000256" key="5">
    <source>
        <dbReference type="ARBA" id="ARBA00012574"/>
    </source>
</evidence>
<evidence type="ECO:0000256" key="1">
    <source>
        <dbReference type="ARBA" id="ARBA00001424"/>
    </source>
</evidence>
<dbReference type="InterPro" id="IPR007865">
    <property type="entry name" value="Aminopep_P_N"/>
</dbReference>
<evidence type="ECO:0000256" key="6">
    <source>
        <dbReference type="ARBA" id="ARBA00022438"/>
    </source>
</evidence>
<evidence type="ECO:0000259" key="15">
    <source>
        <dbReference type="SMART" id="SM01011"/>
    </source>
</evidence>
<evidence type="ECO:0000256" key="14">
    <source>
        <dbReference type="RuleBase" id="RU000590"/>
    </source>
</evidence>
<dbReference type="InterPro" id="IPR000994">
    <property type="entry name" value="Pept_M24"/>
</dbReference>
<evidence type="ECO:0000256" key="12">
    <source>
        <dbReference type="ARBA" id="ARBA00030849"/>
    </source>
</evidence>
<comment type="catalytic activity">
    <reaction evidence="1">
        <text>Release of any N-terminal amino acid, including proline, that is linked to proline, even from a dipeptide or tripeptide.</text>
        <dbReference type="EC" id="3.4.11.9"/>
    </reaction>
</comment>
<dbReference type="InterPro" id="IPR001131">
    <property type="entry name" value="Peptidase_M24B_aminopep-P_CS"/>
</dbReference>
<dbReference type="PROSITE" id="PS00491">
    <property type="entry name" value="PROLINE_PEPTIDASE"/>
    <property type="match status" value="1"/>
</dbReference>
<keyword evidence="17" id="KW-1185">Reference proteome</keyword>
<evidence type="ECO:0000256" key="3">
    <source>
        <dbReference type="ARBA" id="ARBA00002443"/>
    </source>
</evidence>
<organism evidence="16 17">
    <name type="scientific">Lecanosticta acicola</name>
    <dbReference type="NCBI Taxonomy" id="111012"/>
    <lineage>
        <taxon>Eukaryota</taxon>
        <taxon>Fungi</taxon>
        <taxon>Dikarya</taxon>
        <taxon>Ascomycota</taxon>
        <taxon>Pezizomycotina</taxon>
        <taxon>Dothideomycetes</taxon>
        <taxon>Dothideomycetidae</taxon>
        <taxon>Mycosphaerellales</taxon>
        <taxon>Mycosphaerellaceae</taxon>
        <taxon>Lecanosticta</taxon>
    </lineage>
</organism>
<evidence type="ECO:0000256" key="4">
    <source>
        <dbReference type="ARBA" id="ARBA00008766"/>
    </source>
</evidence>
<dbReference type="Pfam" id="PF00557">
    <property type="entry name" value="Peptidase_M24"/>
    <property type="match status" value="1"/>
</dbReference>
<dbReference type="GO" id="GO:0030145">
    <property type="term" value="F:manganese ion binding"/>
    <property type="evidence" value="ECO:0007669"/>
    <property type="project" value="InterPro"/>
</dbReference>
<dbReference type="GO" id="GO:0006508">
    <property type="term" value="P:proteolysis"/>
    <property type="evidence" value="ECO:0007669"/>
    <property type="project" value="UniProtKB-KW"/>
</dbReference>